<sequence length="391" mass="42681">MAPTAAPWAEDDEDIVEELHEEDEAMDGLGDLGIASSTGDTTKKHKQADLSRFAPVSAATYFSQALEVDPQSRDIVFRAYYTPSTLTDNPEEHTGKRQRGSVLVCHHGGGSAGTTFACLAKSVHELSGGELGILAFDARGHGKTKTVPEEAEQVLSFENLQHDFVALVKQVFPVSADAPDLILLGHSMGASPVMSAAPLLQQEGYKIVGVVVLDVVEGTAVEALPLMKNILSQRPTKFGSVEEAIQWHISSGAVRNLESAKISVPSLLIPLPNRPEESQDVVWRTDLMATAPYWEEWYKNLSKEFLAARAAKLLVLAGQERLDRELMVGQMQGKFQLEVLPDVGHYLHEDKPEKLAAIIVDFWKRNTTTLILPPKIGSRPSAQSVKMVGEE</sequence>
<protein>
    <submittedName>
        <fullName evidence="1">Uncharacterized protein</fullName>
    </submittedName>
</protein>
<dbReference type="Proteomes" id="UP001234202">
    <property type="component" value="Unassembled WGS sequence"/>
</dbReference>
<name>A0ACC2XP43_9TREE</name>
<evidence type="ECO:0000313" key="1">
    <source>
        <dbReference type="EMBL" id="KAJ9124781.1"/>
    </source>
</evidence>
<evidence type="ECO:0000313" key="2">
    <source>
        <dbReference type="Proteomes" id="UP001234202"/>
    </source>
</evidence>
<accession>A0ACC2XP43</accession>
<dbReference type="EMBL" id="JASBWV010000009">
    <property type="protein sequence ID" value="KAJ9124781.1"/>
    <property type="molecule type" value="Genomic_DNA"/>
</dbReference>
<reference evidence="1" key="1">
    <citation type="submission" date="2023-04" db="EMBL/GenBank/DDBJ databases">
        <title>Draft Genome sequencing of Naganishia species isolated from polar environments using Oxford Nanopore Technology.</title>
        <authorList>
            <person name="Leo P."/>
            <person name="Venkateswaran K."/>
        </authorList>
    </citation>
    <scope>NUCLEOTIDE SEQUENCE</scope>
    <source>
        <strain evidence="1">DBVPG 5303</strain>
    </source>
</reference>
<keyword evidence="2" id="KW-1185">Reference proteome</keyword>
<organism evidence="1 2">
    <name type="scientific">Naganishia onofrii</name>
    <dbReference type="NCBI Taxonomy" id="1851511"/>
    <lineage>
        <taxon>Eukaryota</taxon>
        <taxon>Fungi</taxon>
        <taxon>Dikarya</taxon>
        <taxon>Basidiomycota</taxon>
        <taxon>Agaricomycotina</taxon>
        <taxon>Tremellomycetes</taxon>
        <taxon>Filobasidiales</taxon>
        <taxon>Filobasidiaceae</taxon>
        <taxon>Naganishia</taxon>
    </lineage>
</organism>
<gene>
    <name evidence="1" type="ORF">QFC24_003150</name>
</gene>
<proteinExistence type="predicted"/>
<comment type="caution">
    <text evidence="1">The sequence shown here is derived from an EMBL/GenBank/DDBJ whole genome shotgun (WGS) entry which is preliminary data.</text>
</comment>